<dbReference type="InterPro" id="IPR013320">
    <property type="entry name" value="ConA-like_dom_sf"/>
</dbReference>
<evidence type="ECO:0000259" key="3">
    <source>
        <dbReference type="Pfam" id="PF00139"/>
    </source>
</evidence>
<dbReference type="GO" id="GO:0005537">
    <property type="term" value="F:D-mannose binding"/>
    <property type="evidence" value="ECO:0007669"/>
    <property type="project" value="TreeGrafter"/>
</dbReference>
<dbReference type="Proteomes" id="UP000510647">
    <property type="component" value="Chromosome 1"/>
</dbReference>
<keyword evidence="2" id="KW-1133">Transmembrane helix</keyword>
<dbReference type="OrthoDB" id="270293at2759"/>
<dbReference type="InterPro" id="IPR001220">
    <property type="entry name" value="Legume_lectin_dom"/>
</dbReference>
<dbReference type="CDD" id="cd07308">
    <property type="entry name" value="lectin_leg-like"/>
    <property type="match status" value="1"/>
</dbReference>
<gene>
    <name evidence="4" type="ORF">HG537_0A07970</name>
</gene>
<dbReference type="SUPFAM" id="SSF49899">
    <property type="entry name" value="Concanavalin A-like lectins/glucanases"/>
    <property type="match status" value="1"/>
</dbReference>
<dbReference type="GO" id="GO:0005793">
    <property type="term" value="C:endoplasmic reticulum-Golgi intermediate compartment"/>
    <property type="evidence" value="ECO:0007669"/>
    <property type="project" value="TreeGrafter"/>
</dbReference>
<dbReference type="GO" id="GO:0006888">
    <property type="term" value="P:endoplasmic reticulum to Golgi vesicle-mediated transport"/>
    <property type="evidence" value="ECO:0007669"/>
    <property type="project" value="TreeGrafter"/>
</dbReference>
<keyword evidence="2" id="KW-0472">Membrane</keyword>
<dbReference type="AlphaFoldDB" id="A0A7H9HMK0"/>
<sequence>MRERRLVLAVTIAVVFVVVRIGWHFIDTDSASVRSQIQRVPNWDASLSIPFLDKVSKFWYVGGDTEIRNNEFVRLTRAGSGGHHGLILSNGLGDNTIDNFETVVKFRILPNIGTLVGDGMAIVITPEKDFLLQDLVSSYARRQYEINSGGVAAGDTQMMGLPRNLPGLAVIIDTYKNYGKTRTPVSFLDVLLNTSPSTQAYDADTDGAKTSAIKINRNKIRLKRSVITGETVQLRLIYIESENFLKIDIQYTGEGDYWIELLRTHLPTVLPRNMESNQRYIGISASTGELSQAVDILGIQTNEYHLEGNDDLSKDFLREIELFYLQEFNDKIAMEKDEFQRWKMAKSRPKSQANQEVSAKPKRHASFVQRPAFFLMILICIYLASVYIRVSIKHFLNANQRSRILPR</sequence>
<organism evidence="4 5">
    <name type="scientific">Torulaspora globosa</name>
    <dbReference type="NCBI Taxonomy" id="48254"/>
    <lineage>
        <taxon>Eukaryota</taxon>
        <taxon>Fungi</taxon>
        <taxon>Dikarya</taxon>
        <taxon>Ascomycota</taxon>
        <taxon>Saccharomycotina</taxon>
        <taxon>Saccharomycetes</taxon>
        <taxon>Saccharomycetales</taxon>
        <taxon>Saccharomycetaceae</taxon>
        <taxon>Torulaspora</taxon>
    </lineage>
</organism>
<name>A0A7H9HMK0_9SACH</name>
<keyword evidence="2" id="KW-0812">Transmembrane</keyword>
<accession>A0A7H9HMK0</accession>
<protein>
    <recommendedName>
        <fullName evidence="3">Legume lectin domain-containing protein</fullName>
    </recommendedName>
</protein>
<evidence type="ECO:0000313" key="4">
    <source>
        <dbReference type="EMBL" id="QLQ78550.1"/>
    </source>
</evidence>
<dbReference type="GO" id="GO:0005789">
    <property type="term" value="C:endoplasmic reticulum membrane"/>
    <property type="evidence" value="ECO:0007669"/>
    <property type="project" value="TreeGrafter"/>
</dbReference>
<evidence type="ECO:0000313" key="5">
    <source>
        <dbReference type="Proteomes" id="UP000510647"/>
    </source>
</evidence>
<keyword evidence="5" id="KW-1185">Reference proteome</keyword>
<dbReference type="InterPro" id="IPR051136">
    <property type="entry name" value="Intracellular_Lectin-GPT"/>
</dbReference>
<keyword evidence="1" id="KW-0430">Lectin</keyword>
<feature type="transmembrane region" description="Helical" evidence="2">
    <location>
        <begin position="7"/>
        <end position="26"/>
    </location>
</feature>
<dbReference type="GO" id="GO:0000139">
    <property type="term" value="C:Golgi membrane"/>
    <property type="evidence" value="ECO:0007669"/>
    <property type="project" value="TreeGrafter"/>
</dbReference>
<dbReference type="PANTHER" id="PTHR12223:SF45">
    <property type="entry name" value="RE50040P"/>
    <property type="match status" value="1"/>
</dbReference>
<proteinExistence type="predicted"/>
<evidence type="ECO:0000256" key="1">
    <source>
        <dbReference type="ARBA" id="ARBA00022734"/>
    </source>
</evidence>
<dbReference type="Pfam" id="PF00139">
    <property type="entry name" value="Lectin_legB"/>
    <property type="match status" value="1"/>
</dbReference>
<dbReference type="PANTHER" id="PTHR12223">
    <property type="entry name" value="VESICULAR MANNOSE-BINDING LECTIN"/>
    <property type="match status" value="1"/>
</dbReference>
<evidence type="ECO:0000256" key="2">
    <source>
        <dbReference type="SAM" id="Phobius"/>
    </source>
</evidence>
<dbReference type="EMBL" id="CP059267">
    <property type="protein sequence ID" value="QLQ78550.1"/>
    <property type="molecule type" value="Genomic_DNA"/>
</dbReference>
<reference evidence="4 5" key="1">
    <citation type="submission" date="2020-06" db="EMBL/GenBank/DDBJ databases">
        <title>The yeast mating-type switching endonuclease HO is a domesticated member of an unorthodox homing genetic element family.</title>
        <authorList>
            <person name="Coughlan A.Y."/>
            <person name="Lombardi L."/>
            <person name="Braun-Galleani S."/>
            <person name="Martos A.R."/>
            <person name="Galeote V."/>
            <person name="Bigey F."/>
            <person name="Dequin S."/>
            <person name="Byrne K.P."/>
            <person name="Wolfe K.H."/>
        </authorList>
    </citation>
    <scope>NUCLEOTIDE SEQUENCE [LARGE SCALE GENOMIC DNA]</scope>
    <source>
        <strain evidence="4 5">CBS2947</strain>
    </source>
</reference>
<dbReference type="GO" id="GO:0030134">
    <property type="term" value="C:COPII-coated ER to Golgi transport vesicle"/>
    <property type="evidence" value="ECO:0007669"/>
    <property type="project" value="TreeGrafter"/>
</dbReference>
<feature type="transmembrane region" description="Helical" evidence="2">
    <location>
        <begin position="372"/>
        <end position="392"/>
    </location>
</feature>
<dbReference type="Gene3D" id="2.60.120.200">
    <property type="match status" value="1"/>
</dbReference>
<feature type="domain" description="Legume lectin" evidence="3">
    <location>
        <begin position="64"/>
        <end position="300"/>
    </location>
</feature>